<evidence type="ECO:0000313" key="1">
    <source>
        <dbReference type="EMBL" id="GAA4126378.1"/>
    </source>
</evidence>
<comment type="caution">
    <text evidence="1">The sequence shown here is derived from an EMBL/GenBank/DDBJ whole genome shotgun (WGS) entry which is preliminary data.</text>
</comment>
<proteinExistence type="predicted"/>
<keyword evidence="2" id="KW-1185">Reference proteome</keyword>
<dbReference type="EMBL" id="BAAAZH010000028">
    <property type="protein sequence ID" value="GAA4126378.1"/>
    <property type="molecule type" value="Genomic_DNA"/>
</dbReference>
<gene>
    <name evidence="1" type="ORF">GCM10022215_35890</name>
</gene>
<evidence type="ECO:0000313" key="2">
    <source>
        <dbReference type="Proteomes" id="UP001501495"/>
    </source>
</evidence>
<accession>A0ABP7XUS0</accession>
<organism evidence="1 2">
    <name type="scientific">Nocardioides fonticola</name>
    <dbReference type="NCBI Taxonomy" id="450363"/>
    <lineage>
        <taxon>Bacteria</taxon>
        <taxon>Bacillati</taxon>
        <taxon>Actinomycetota</taxon>
        <taxon>Actinomycetes</taxon>
        <taxon>Propionibacteriales</taxon>
        <taxon>Nocardioidaceae</taxon>
        <taxon>Nocardioides</taxon>
    </lineage>
</organism>
<dbReference type="RefSeq" id="WP_344734851.1">
    <property type="nucleotide sequence ID" value="NZ_BAAAZH010000028.1"/>
</dbReference>
<sequence>MWDTVERPDERHEHLSHDRPCQKCGHAIHIYLACGDGCDCPPVAGAGSARVA</sequence>
<protein>
    <submittedName>
        <fullName evidence="1">Uncharacterized protein</fullName>
    </submittedName>
</protein>
<dbReference type="Proteomes" id="UP001501495">
    <property type="component" value="Unassembled WGS sequence"/>
</dbReference>
<reference evidence="2" key="1">
    <citation type="journal article" date="2019" name="Int. J. Syst. Evol. Microbiol.">
        <title>The Global Catalogue of Microorganisms (GCM) 10K type strain sequencing project: providing services to taxonomists for standard genome sequencing and annotation.</title>
        <authorList>
            <consortium name="The Broad Institute Genomics Platform"/>
            <consortium name="The Broad Institute Genome Sequencing Center for Infectious Disease"/>
            <person name="Wu L."/>
            <person name="Ma J."/>
        </authorList>
    </citation>
    <scope>NUCLEOTIDE SEQUENCE [LARGE SCALE GENOMIC DNA]</scope>
    <source>
        <strain evidence="2">JCM 16703</strain>
    </source>
</reference>
<name>A0ABP7XUS0_9ACTN</name>